<dbReference type="SMART" id="SM00355">
    <property type="entry name" value="ZnF_C2H2"/>
    <property type="match status" value="3"/>
</dbReference>
<dbReference type="Proteomes" id="UP001059041">
    <property type="component" value="Linkage Group LG9"/>
</dbReference>
<comment type="caution">
    <text evidence="3">The sequence shown here is derived from an EMBL/GenBank/DDBJ whole genome shotgun (WGS) entry which is preliminary data.</text>
</comment>
<gene>
    <name evidence="3" type="ORF">IRJ41_022652</name>
</gene>
<protein>
    <submittedName>
        <fullName evidence="3">Zinc finger protein 518A</fullName>
    </submittedName>
</protein>
<evidence type="ECO:0000256" key="1">
    <source>
        <dbReference type="SAM" id="MobiDB-lite"/>
    </source>
</evidence>
<sequence>MNVGSAKNEASGNWHKRLRLRKNSFTSSCEQNTVKRERKHGQTSTETSEKRAKSLQNGQAVNDSVNERMLCCSACKDDLTFSPGELTQHFKIIHAGKAPVFPCDTCSFSTSVFSTLQHHRIMHKNCWFPCEACNDDVQETFPQLSQHCHEENVEFKSDAAGEERKHLLGACRHRWSRRRNWWRKREPATTPDDKPSHHLQIILPKPEAQWTSPGLPISAPGLLDNRGVLLDPEKTLQETQQFLEKWPVFLKTELDQTKPVPSGARERRHPELISGLMEKNKISVPPDCTTKVLGFKMVGGKKHLILKVIPSNKRDASAPRKSKGVKCQSAQDQTWLERDGSSTKHSSDGELTSSRWKGISPLKTLYSPHEDESQQNFITSQRDSGCHGDVASGSSIERCHAQFVALVSDKEFQRSDLTDVPTDSCVRVRSSARSPLKDFCQIESEISEVLFHRSAADDESTNNTNPRDVQLPVDECECEKRTHSGTAAHQLSHSLHTRLTSSSSSSASSASHHHIADAEGINQRRELIGTEISQKRAVQVLLNQESQKRGRPEERDTRWEAVPPDVPRSLRLRPHCSSQLISILQEKQPVVVLNHPDSDIPEVIGIMKVIQQHKGAVQRVVLSRKTLSSLADRERHVSRWPDGTVKERFSLKLRLKRVCGRKFTVVPPAPESLVPQTMFSCWFCGRLFQNQEVWVGHGQRHLTEATRGWNHIFNT</sequence>
<reference evidence="3" key="1">
    <citation type="submission" date="2021-02" db="EMBL/GenBank/DDBJ databases">
        <title>Comparative genomics reveals that relaxation of natural selection precedes convergent phenotypic evolution of cavefish.</title>
        <authorList>
            <person name="Peng Z."/>
        </authorList>
    </citation>
    <scope>NUCLEOTIDE SEQUENCE</scope>
    <source>
        <tissue evidence="3">Muscle</tissue>
    </source>
</reference>
<dbReference type="PROSITE" id="PS00028">
    <property type="entry name" value="ZINC_FINGER_C2H2_1"/>
    <property type="match status" value="1"/>
</dbReference>
<feature type="region of interest" description="Disordered" evidence="1">
    <location>
        <begin position="484"/>
        <end position="521"/>
    </location>
</feature>
<feature type="compositionally biased region" description="Low complexity" evidence="1">
    <location>
        <begin position="492"/>
        <end position="510"/>
    </location>
</feature>
<evidence type="ECO:0000313" key="3">
    <source>
        <dbReference type="EMBL" id="KAI7805940.1"/>
    </source>
</evidence>
<organism evidence="3 4">
    <name type="scientific">Triplophysa rosa</name>
    <name type="common">Cave loach</name>
    <dbReference type="NCBI Taxonomy" id="992332"/>
    <lineage>
        <taxon>Eukaryota</taxon>
        <taxon>Metazoa</taxon>
        <taxon>Chordata</taxon>
        <taxon>Craniata</taxon>
        <taxon>Vertebrata</taxon>
        <taxon>Euteleostomi</taxon>
        <taxon>Actinopterygii</taxon>
        <taxon>Neopterygii</taxon>
        <taxon>Teleostei</taxon>
        <taxon>Ostariophysi</taxon>
        <taxon>Cypriniformes</taxon>
        <taxon>Nemacheilidae</taxon>
        <taxon>Triplophysa</taxon>
    </lineage>
</organism>
<accession>A0A9W7WPI5</accession>
<feature type="region of interest" description="Disordered" evidence="1">
    <location>
        <begin position="311"/>
        <end position="355"/>
    </location>
</feature>
<feature type="domain" description="C2H2-type" evidence="2">
    <location>
        <begin position="681"/>
        <end position="701"/>
    </location>
</feature>
<name>A0A9W7WPI5_TRIRA</name>
<dbReference type="EMBL" id="JAFHDT010000009">
    <property type="protein sequence ID" value="KAI7805940.1"/>
    <property type="molecule type" value="Genomic_DNA"/>
</dbReference>
<keyword evidence="4" id="KW-1185">Reference proteome</keyword>
<dbReference type="InterPro" id="IPR013087">
    <property type="entry name" value="Znf_C2H2_type"/>
</dbReference>
<dbReference type="OrthoDB" id="6778897at2759"/>
<dbReference type="Gene3D" id="3.30.160.60">
    <property type="entry name" value="Classic Zinc Finger"/>
    <property type="match status" value="1"/>
</dbReference>
<feature type="region of interest" description="Disordered" evidence="1">
    <location>
        <begin position="28"/>
        <end position="59"/>
    </location>
</feature>
<evidence type="ECO:0000259" key="2">
    <source>
        <dbReference type="PROSITE" id="PS00028"/>
    </source>
</evidence>
<evidence type="ECO:0000313" key="4">
    <source>
        <dbReference type="Proteomes" id="UP001059041"/>
    </source>
</evidence>
<proteinExistence type="predicted"/>
<feature type="compositionally biased region" description="Basic and acidic residues" evidence="1">
    <location>
        <begin position="335"/>
        <end position="348"/>
    </location>
</feature>
<dbReference type="AlphaFoldDB" id="A0A9W7WPI5"/>